<evidence type="ECO:0000256" key="1">
    <source>
        <dbReference type="SAM" id="Phobius"/>
    </source>
</evidence>
<keyword evidence="1" id="KW-1133">Transmembrane helix</keyword>
<feature type="transmembrane region" description="Helical" evidence="1">
    <location>
        <begin position="48"/>
        <end position="67"/>
    </location>
</feature>
<evidence type="ECO:0000313" key="2">
    <source>
        <dbReference type="Proteomes" id="UP000492821"/>
    </source>
</evidence>
<keyword evidence="1" id="KW-0812">Transmembrane</keyword>
<dbReference type="Proteomes" id="UP000492821">
    <property type="component" value="Unassembled WGS sequence"/>
</dbReference>
<name>A0A7E4UXQ1_PANRE</name>
<organism evidence="2 3">
    <name type="scientific">Panagrellus redivivus</name>
    <name type="common">Microworm</name>
    <dbReference type="NCBI Taxonomy" id="6233"/>
    <lineage>
        <taxon>Eukaryota</taxon>
        <taxon>Metazoa</taxon>
        <taxon>Ecdysozoa</taxon>
        <taxon>Nematoda</taxon>
        <taxon>Chromadorea</taxon>
        <taxon>Rhabditida</taxon>
        <taxon>Tylenchina</taxon>
        <taxon>Panagrolaimomorpha</taxon>
        <taxon>Panagrolaimoidea</taxon>
        <taxon>Panagrolaimidae</taxon>
        <taxon>Panagrellus</taxon>
    </lineage>
</organism>
<sequence length="68" mass="6995">MVVAVMEAVEAMAVEATAAEAMEATAEAAIMADMTMVATIMVDGAVDMITMEALGIMVVLVIMITLVS</sequence>
<evidence type="ECO:0000313" key="3">
    <source>
        <dbReference type="WBParaSite" id="Pan_g13691.t1"/>
    </source>
</evidence>
<keyword evidence="2" id="KW-1185">Reference proteome</keyword>
<accession>A0A7E4UXQ1</accession>
<reference evidence="2" key="1">
    <citation type="journal article" date="2013" name="Genetics">
        <title>The draft genome and transcriptome of Panagrellus redivivus are shaped by the harsh demands of a free-living lifestyle.</title>
        <authorList>
            <person name="Srinivasan J."/>
            <person name="Dillman A.R."/>
            <person name="Macchietto M.G."/>
            <person name="Heikkinen L."/>
            <person name="Lakso M."/>
            <person name="Fracchia K.M."/>
            <person name="Antoshechkin I."/>
            <person name="Mortazavi A."/>
            <person name="Wong G."/>
            <person name="Sternberg P.W."/>
        </authorList>
    </citation>
    <scope>NUCLEOTIDE SEQUENCE [LARGE SCALE GENOMIC DNA]</scope>
    <source>
        <strain evidence="2">MT8872</strain>
    </source>
</reference>
<dbReference type="AlphaFoldDB" id="A0A7E4UXQ1"/>
<reference evidence="3" key="2">
    <citation type="submission" date="2020-10" db="UniProtKB">
        <authorList>
            <consortium name="WormBaseParasite"/>
        </authorList>
    </citation>
    <scope>IDENTIFICATION</scope>
</reference>
<keyword evidence="1" id="KW-0472">Membrane</keyword>
<proteinExistence type="predicted"/>
<dbReference type="WBParaSite" id="Pan_g13691.t1">
    <property type="protein sequence ID" value="Pan_g13691.t1"/>
    <property type="gene ID" value="Pan_g13691"/>
</dbReference>
<protein>
    <submittedName>
        <fullName evidence="3">Uncharacterized protein</fullName>
    </submittedName>
</protein>